<sequence>MIILATIATGFSLAYLKTVLLPFIIAAFIVIGCRPVLEFVERKLRLHRFLAFLVTFSIGGCLFAAFALLSWVSIADLAANSAAYEQRLNKIAIWIVDHVPDAFNVDANPRDVAPAAVNRDQDWLRGGVDLSNPDVSNPDVVIPAADPRDLIDPSPSSDVDPPLVANASELPGEPSGTANDDSREDSAEAFSNTVVVARDPSAALQRLFSESSRFVKRSIIDVASTLPNLLSYAALVLIFVFFLLLENRSARPIPSKANETLSMGLLAEIEEQVRKYLVMKTVLSLLTGFAFGFVLWLFSVPLAIVFGFMAFLLNYIPNIGPLLSCMLPVPFLALSAELSPTAAIVCFILIALIQFISGNVIEQRMMGKSFDVSPIVLLLGLIFFGLIWGIVGMFLATPIVSILKIVLQQSHSGKPIAELMAGRFEPARNAR</sequence>
<gene>
    <name evidence="10" type="ORF">GCM10023156_40060</name>
</gene>
<feature type="region of interest" description="Disordered" evidence="8">
    <location>
        <begin position="151"/>
        <end position="185"/>
    </location>
</feature>
<keyword evidence="4" id="KW-1003">Cell membrane</keyword>
<feature type="transmembrane region" description="Helical" evidence="9">
    <location>
        <begin position="19"/>
        <end position="37"/>
    </location>
</feature>
<evidence type="ECO:0000256" key="9">
    <source>
        <dbReference type="SAM" id="Phobius"/>
    </source>
</evidence>
<comment type="subcellular location">
    <subcellularLocation>
        <location evidence="1">Cell membrane</location>
        <topology evidence="1">Multi-pass membrane protein</topology>
    </subcellularLocation>
</comment>
<reference evidence="11" key="1">
    <citation type="journal article" date="2019" name="Int. J. Syst. Evol. Microbiol.">
        <title>The Global Catalogue of Microorganisms (GCM) 10K type strain sequencing project: providing services to taxonomists for standard genome sequencing and annotation.</title>
        <authorList>
            <consortium name="The Broad Institute Genomics Platform"/>
            <consortium name="The Broad Institute Genome Sequencing Center for Infectious Disease"/>
            <person name="Wu L."/>
            <person name="Ma J."/>
        </authorList>
    </citation>
    <scope>NUCLEOTIDE SEQUENCE [LARGE SCALE GENOMIC DNA]</scope>
    <source>
        <strain evidence="11">JCM 17759</strain>
    </source>
</reference>
<keyword evidence="6 9" id="KW-1133">Transmembrane helix</keyword>
<keyword evidence="7 9" id="KW-0472">Membrane</keyword>
<keyword evidence="11" id="KW-1185">Reference proteome</keyword>
<evidence type="ECO:0000256" key="8">
    <source>
        <dbReference type="SAM" id="MobiDB-lite"/>
    </source>
</evidence>
<feature type="transmembrane region" description="Helical" evidence="9">
    <location>
        <begin position="341"/>
        <end position="361"/>
    </location>
</feature>
<dbReference type="PANTHER" id="PTHR21716:SF53">
    <property type="entry name" value="PERMEASE PERM-RELATED"/>
    <property type="match status" value="1"/>
</dbReference>
<dbReference type="Pfam" id="PF01594">
    <property type="entry name" value="AI-2E_transport"/>
    <property type="match status" value="1"/>
</dbReference>
<protein>
    <submittedName>
        <fullName evidence="10">AI-2E family transporter</fullName>
    </submittedName>
</protein>
<feature type="transmembrane region" description="Helical" evidence="9">
    <location>
        <begin position="282"/>
        <end position="309"/>
    </location>
</feature>
<dbReference type="Proteomes" id="UP001500840">
    <property type="component" value="Unassembled WGS sequence"/>
</dbReference>
<organism evidence="10 11">
    <name type="scientific">Novipirellula rosea</name>
    <dbReference type="NCBI Taxonomy" id="1031540"/>
    <lineage>
        <taxon>Bacteria</taxon>
        <taxon>Pseudomonadati</taxon>
        <taxon>Planctomycetota</taxon>
        <taxon>Planctomycetia</taxon>
        <taxon>Pirellulales</taxon>
        <taxon>Pirellulaceae</taxon>
        <taxon>Novipirellula</taxon>
    </lineage>
</organism>
<feature type="compositionally biased region" description="Low complexity" evidence="8">
    <location>
        <begin position="152"/>
        <end position="162"/>
    </location>
</feature>
<evidence type="ECO:0000256" key="1">
    <source>
        <dbReference type="ARBA" id="ARBA00004651"/>
    </source>
</evidence>
<keyword evidence="3" id="KW-0813">Transport</keyword>
<dbReference type="PANTHER" id="PTHR21716">
    <property type="entry name" value="TRANSMEMBRANE PROTEIN"/>
    <property type="match status" value="1"/>
</dbReference>
<evidence type="ECO:0000256" key="6">
    <source>
        <dbReference type="ARBA" id="ARBA00022989"/>
    </source>
</evidence>
<comment type="similarity">
    <text evidence="2">Belongs to the autoinducer-2 exporter (AI-2E) (TC 2.A.86) family.</text>
</comment>
<evidence type="ECO:0000313" key="10">
    <source>
        <dbReference type="EMBL" id="GAA4459910.1"/>
    </source>
</evidence>
<proteinExistence type="inferred from homology"/>
<evidence type="ECO:0000256" key="7">
    <source>
        <dbReference type="ARBA" id="ARBA00023136"/>
    </source>
</evidence>
<evidence type="ECO:0000313" key="11">
    <source>
        <dbReference type="Proteomes" id="UP001500840"/>
    </source>
</evidence>
<name>A0ABP8N1Y2_9BACT</name>
<evidence type="ECO:0000256" key="3">
    <source>
        <dbReference type="ARBA" id="ARBA00022448"/>
    </source>
</evidence>
<comment type="caution">
    <text evidence="10">The sequence shown here is derived from an EMBL/GenBank/DDBJ whole genome shotgun (WGS) entry which is preliminary data.</text>
</comment>
<dbReference type="InterPro" id="IPR002549">
    <property type="entry name" value="AI-2E-like"/>
</dbReference>
<accession>A0ABP8N1Y2</accession>
<feature type="transmembrane region" description="Helical" evidence="9">
    <location>
        <begin position="226"/>
        <end position="245"/>
    </location>
</feature>
<feature type="transmembrane region" description="Helical" evidence="9">
    <location>
        <begin position="49"/>
        <end position="72"/>
    </location>
</feature>
<evidence type="ECO:0000256" key="5">
    <source>
        <dbReference type="ARBA" id="ARBA00022692"/>
    </source>
</evidence>
<dbReference type="EMBL" id="BAABGA010000049">
    <property type="protein sequence ID" value="GAA4459910.1"/>
    <property type="molecule type" value="Genomic_DNA"/>
</dbReference>
<keyword evidence="5 9" id="KW-0812">Transmembrane</keyword>
<evidence type="ECO:0000256" key="4">
    <source>
        <dbReference type="ARBA" id="ARBA00022475"/>
    </source>
</evidence>
<feature type="transmembrane region" description="Helical" evidence="9">
    <location>
        <begin position="381"/>
        <end position="407"/>
    </location>
</feature>
<evidence type="ECO:0000256" key="2">
    <source>
        <dbReference type="ARBA" id="ARBA00009773"/>
    </source>
</evidence>